<dbReference type="InterPro" id="IPR013098">
    <property type="entry name" value="Ig_I-set"/>
</dbReference>
<dbReference type="SUPFAM" id="SSF49265">
    <property type="entry name" value="Fibronectin type III"/>
    <property type="match status" value="1"/>
</dbReference>
<comment type="caution">
    <text evidence="4">The sequence shown here is derived from an EMBL/GenBank/DDBJ whole genome shotgun (WGS) entry which is preliminary data.</text>
</comment>
<dbReference type="Pfam" id="PF00041">
    <property type="entry name" value="fn3"/>
    <property type="match status" value="1"/>
</dbReference>
<dbReference type="InterPro" id="IPR003599">
    <property type="entry name" value="Ig_sub"/>
</dbReference>
<reference evidence="4 5" key="1">
    <citation type="journal article" date="2016" name="Nat. Commun.">
        <title>Extremotolerant tardigrade genome and improved radiotolerance of human cultured cells by tardigrade-unique protein.</title>
        <authorList>
            <person name="Hashimoto T."/>
            <person name="Horikawa D.D."/>
            <person name="Saito Y."/>
            <person name="Kuwahara H."/>
            <person name="Kozuka-Hata H."/>
            <person name="Shin-I T."/>
            <person name="Minakuchi Y."/>
            <person name="Ohishi K."/>
            <person name="Motoyama A."/>
            <person name="Aizu T."/>
            <person name="Enomoto A."/>
            <person name="Kondo K."/>
            <person name="Tanaka S."/>
            <person name="Hara Y."/>
            <person name="Koshikawa S."/>
            <person name="Sagara H."/>
            <person name="Miura T."/>
            <person name="Yokobori S."/>
            <person name="Miyagawa K."/>
            <person name="Suzuki Y."/>
            <person name="Kubo T."/>
            <person name="Oyama M."/>
            <person name="Kohara Y."/>
            <person name="Fujiyama A."/>
            <person name="Arakawa K."/>
            <person name="Katayama T."/>
            <person name="Toyoda A."/>
            <person name="Kunieda T."/>
        </authorList>
    </citation>
    <scope>NUCLEOTIDE SEQUENCE [LARGE SCALE GENOMIC DNA]</scope>
    <source>
        <strain evidence="4 5">YOKOZUNA-1</strain>
    </source>
</reference>
<name>A0A1D1UCI3_RAMVA</name>
<dbReference type="OrthoDB" id="504170at2759"/>
<dbReference type="InterPro" id="IPR036179">
    <property type="entry name" value="Ig-like_dom_sf"/>
</dbReference>
<dbReference type="STRING" id="947166.A0A1D1UCI3"/>
<feature type="domain" description="Fibronectin type-III" evidence="3">
    <location>
        <begin position="188"/>
        <end position="282"/>
    </location>
</feature>
<proteinExistence type="predicted"/>
<dbReference type="SMART" id="SM00060">
    <property type="entry name" value="FN3"/>
    <property type="match status" value="1"/>
</dbReference>
<dbReference type="AlphaFoldDB" id="A0A1D1UCI3"/>
<dbReference type="EMBL" id="BDGG01000001">
    <property type="protein sequence ID" value="GAU87376.1"/>
    <property type="molecule type" value="Genomic_DNA"/>
</dbReference>
<keyword evidence="5" id="KW-1185">Reference proteome</keyword>
<keyword evidence="2" id="KW-0393">Immunoglobulin domain</keyword>
<dbReference type="InterPro" id="IPR036116">
    <property type="entry name" value="FN3_sf"/>
</dbReference>
<dbReference type="Gene3D" id="2.60.40.10">
    <property type="entry name" value="Immunoglobulins"/>
    <property type="match status" value="2"/>
</dbReference>
<sequence>MCTELMATVESRNQLTKEPALHLRALNGSGVLHNGLGTHCDTLLESDNNFGFRLTLEHSVDSSTICALRGPTHLIKFPPEAVPSISEEDLTDKVVKAGSAIRFDVRFNSGSLSEVIWSVSCAVLRNDSRTTIQPSDSLTKKAVMTIYPAQRADTGKYKLTIRHVDTFIDEVTNVTSGVEVYVTSVPARPQGLLTVSHMSSTTARLKFKKPLDDGGQDISHYEFEKQEAGTGNWVPCGRTKDANETEGKVEGLTPGKKHLFRVRAVNGEGVGEPLESSTVCFC</sequence>
<dbReference type="PANTHER" id="PTHR14340">
    <property type="entry name" value="MICROFIBRIL-ASSOCIATED GLYCOPROTEIN 3"/>
    <property type="match status" value="1"/>
</dbReference>
<dbReference type="PROSITE" id="PS50853">
    <property type="entry name" value="FN3"/>
    <property type="match status" value="1"/>
</dbReference>
<accession>A0A1D1UCI3</accession>
<dbReference type="Pfam" id="PF07679">
    <property type="entry name" value="I-set"/>
    <property type="match status" value="1"/>
</dbReference>
<organism evidence="4 5">
    <name type="scientific">Ramazzottius varieornatus</name>
    <name type="common">Water bear</name>
    <name type="synonym">Tardigrade</name>
    <dbReference type="NCBI Taxonomy" id="947166"/>
    <lineage>
        <taxon>Eukaryota</taxon>
        <taxon>Metazoa</taxon>
        <taxon>Ecdysozoa</taxon>
        <taxon>Tardigrada</taxon>
        <taxon>Eutardigrada</taxon>
        <taxon>Parachela</taxon>
        <taxon>Hypsibioidea</taxon>
        <taxon>Ramazzottiidae</taxon>
        <taxon>Ramazzottius</taxon>
    </lineage>
</organism>
<dbReference type="InterPro" id="IPR013783">
    <property type="entry name" value="Ig-like_fold"/>
</dbReference>
<evidence type="ECO:0000313" key="5">
    <source>
        <dbReference type="Proteomes" id="UP000186922"/>
    </source>
</evidence>
<protein>
    <recommendedName>
        <fullName evidence="3">Fibronectin type-III domain-containing protein</fullName>
    </recommendedName>
</protein>
<dbReference type="GO" id="GO:0030017">
    <property type="term" value="C:sarcomere"/>
    <property type="evidence" value="ECO:0007669"/>
    <property type="project" value="UniProtKB-ARBA"/>
</dbReference>
<dbReference type="CDD" id="cd00063">
    <property type="entry name" value="FN3"/>
    <property type="match status" value="1"/>
</dbReference>
<gene>
    <name evidence="4" type="primary">RvY_00240-1</name>
    <name evidence="4" type="synonym">RvY_00240.1</name>
    <name evidence="4" type="ORF">RvY_00240</name>
</gene>
<keyword evidence="1" id="KW-0677">Repeat</keyword>
<dbReference type="SUPFAM" id="SSF48726">
    <property type="entry name" value="Immunoglobulin"/>
    <property type="match status" value="1"/>
</dbReference>
<dbReference type="Proteomes" id="UP000186922">
    <property type="component" value="Unassembled WGS sequence"/>
</dbReference>
<evidence type="ECO:0000256" key="2">
    <source>
        <dbReference type="ARBA" id="ARBA00023319"/>
    </source>
</evidence>
<dbReference type="FunFam" id="2.60.40.10:FF:000056">
    <property type="entry name" value="twitchin isoform X4"/>
    <property type="match status" value="1"/>
</dbReference>
<dbReference type="PANTHER" id="PTHR14340:SF9">
    <property type="entry name" value="FIBRONECTIN TYPE-III DOMAIN-CONTAINING PROTEIN"/>
    <property type="match status" value="1"/>
</dbReference>
<evidence type="ECO:0000313" key="4">
    <source>
        <dbReference type="EMBL" id="GAU87376.1"/>
    </source>
</evidence>
<dbReference type="InterPro" id="IPR003961">
    <property type="entry name" value="FN3_dom"/>
</dbReference>
<evidence type="ECO:0000256" key="1">
    <source>
        <dbReference type="ARBA" id="ARBA00022737"/>
    </source>
</evidence>
<evidence type="ECO:0000259" key="3">
    <source>
        <dbReference type="PROSITE" id="PS50853"/>
    </source>
</evidence>
<dbReference type="SMART" id="SM00409">
    <property type="entry name" value="IG"/>
    <property type="match status" value="1"/>
</dbReference>